<comment type="catalytic activity">
    <reaction evidence="11">
        <text>L-cysteine + L-glutamate + ATP = gamma-L-glutamyl-L-cysteine + ADP + phosphate + H(+)</text>
        <dbReference type="Rhea" id="RHEA:13285"/>
        <dbReference type="ChEBI" id="CHEBI:15378"/>
        <dbReference type="ChEBI" id="CHEBI:29985"/>
        <dbReference type="ChEBI" id="CHEBI:30616"/>
        <dbReference type="ChEBI" id="CHEBI:35235"/>
        <dbReference type="ChEBI" id="CHEBI:43474"/>
        <dbReference type="ChEBI" id="CHEBI:58173"/>
        <dbReference type="ChEBI" id="CHEBI:456216"/>
        <dbReference type="EC" id="6.3.2.2"/>
    </reaction>
</comment>
<reference evidence="13" key="1">
    <citation type="journal article" date="2020" name="Stud. Mycol.">
        <title>101 Dothideomycetes genomes: a test case for predicting lifestyles and emergence of pathogens.</title>
        <authorList>
            <person name="Haridas S."/>
            <person name="Albert R."/>
            <person name="Binder M."/>
            <person name="Bloem J."/>
            <person name="Labutti K."/>
            <person name="Salamov A."/>
            <person name="Andreopoulos B."/>
            <person name="Baker S."/>
            <person name="Barry K."/>
            <person name="Bills G."/>
            <person name="Bluhm B."/>
            <person name="Cannon C."/>
            <person name="Castanera R."/>
            <person name="Culley D."/>
            <person name="Daum C."/>
            <person name="Ezra D."/>
            <person name="Gonzalez J."/>
            <person name="Henrissat B."/>
            <person name="Kuo A."/>
            <person name="Liang C."/>
            <person name="Lipzen A."/>
            <person name="Lutzoni F."/>
            <person name="Magnuson J."/>
            <person name="Mondo S."/>
            <person name="Nolan M."/>
            <person name="Ohm R."/>
            <person name="Pangilinan J."/>
            <person name="Park H.-J."/>
            <person name="Ramirez L."/>
            <person name="Alfaro M."/>
            <person name="Sun H."/>
            <person name="Tritt A."/>
            <person name="Yoshinaga Y."/>
            <person name="Zwiers L.-H."/>
            <person name="Turgeon B."/>
            <person name="Goodwin S."/>
            <person name="Spatafora J."/>
            <person name="Crous P."/>
            <person name="Grigoriev I."/>
        </authorList>
    </citation>
    <scope>NUCLEOTIDE SEQUENCE</scope>
    <source>
        <strain evidence="13">CBS 113389</strain>
    </source>
</reference>
<evidence type="ECO:0000256" key="5">
    <source>
        <dbReference type="ARBA" id="ARBA00022598"/>
    </source>
</evidence>
<dbReference type="GO" id="GO:0004357">
    <property type="term" value="F:glutamate-cysteine ligase activity"/>
    <property type="evidence" value="ECO:0007669"/>
    <property type="project" value="UniProtKB-UniRule"/>
</dbReference>
<dbReference type="FunFam" id="3.30.590.50:FF:000004">
    <property type="entry name" value="Glutamate-cysteine ligase Gcs1"/>
    <property type="match status" value="1"/>
</dbReference>
<evidence type="ECO:0000256" key="9">
    <source>
        <dbReference type="ARBA" id="ARBA00030585"/>
    </source>
</evidence>
<evidence type="ECO:0000256" key="8">
    <source>
        <dbReference type="ARBA" id="ARBA00022840"/>
    </source>
</evidence>
<dbReference type="GO" id="GO:0006750">
    <property type="term" value="P:glutathione biosynthetic process"/>
    <property type="evidence" value="ECO:0007669"/>
    <property type="project" value="UniProtKB-UniRule"/>
</dbReference>
<dbReference type="AlphaFoldDB" id="A0A6A6PVJ2"/>
<dbReference type="OrthoDB" id="7939818at2759"/>
<evidence type="ECO:0000256" key="2">
    <source>
        <dbReference type="ARBA" id="ARBA00008100"/>
    </source>
</evidence>
<proteinExistence type="inferred from homology"/>
<evidence type="ECO:0000256" key="1">
    <source>
        <dbReference type="ARBA" id="ARBA00005006"/>
    </source>
</evidence>
<dbReference type="FunFam" id="3.30.590.50:FF:000001">
    <property type="entry name" value="Glutamate-cysteine ligase Gcs1"/>
    <property type="match status" value="1"/>
</dbReference>
<evidence type="ECO:0000256" key="11">
    <source>
        <dbReference type="RuleBase" id="RU367135"/>
    </source>
</evidence>
<dbReference type="PANTHER" id="PTHR11164">
    <property type="entry name" value="GLUTAMATE CYSTEINE LIGASE"/>
    <property type="match status" value="1"/>
</dbReference>
<evidence type="ECO:0000256" key="3">
    <source>
        <dbReference type="ARBA" id="ARBA00012220"/>
    </source>
</evidence>
<dbReference type="PANTHER" id="PTHR11164:SF0">
    <property type="entry name" value="GLUTAMATE--CYSTEINE LIGASE CATALYTIC SUBUNIT"/>
    <property type="match status" value="1"/>
</dbReference>
<dbReference type="Gene3D" id="1.10.8.960">
    <property type="match status" value="1"/>
</dbReference>
<feature type="region of interest" description="Disordered" evidence="12">
    <location>
        <begin position="516"/>
        <end position="547"/>
    </location>
</feature>
<dbReference type="SUPFAM" id="SSF55931">
    <property type="entry name" value="Glutamine synthetase/guanido kinase"/>
    <property type="match status" value="1"/>
</dbReference>
<dbReference type="InterPro" id="IPR004308">
    <property type="entry name" value="GCS"/>
</dbReference>
<dbReference type="EC" id="6.3.2.2" evidence="3 11"/>
<evidence type="ECO:0000256" key="7">
    <source>
        <dbReference type="ARBA" id="ARBA00022741"/>
    </source>
</evidence>
<dbReference type="GeneID" id="54474203"/>
<dbReference type="Gene3D" id="3.30.590.50">
    <property type="match status" value="2"/>
</dbReference>
<protein>
    <recommendedName>
        <fullName evidence="4 11">Glutamate--cysteine ligase</fullName>
        <ecNumber evidence="3 11">6.3.2.2</ecNumber>
    </recommendedName>
    <alternativeName>
        <fullName evidence="10 11">Gamma-ECS</fullName>
    </alternativeName>
    <alternativeName>
        <fullName evidence="9 11">Gamma-glutamylcysteine synthetase</fullName>
    </alternativeName>
</protein>
<keyword evidence="8 11" id="KW-0067">ATP-binding</keyword>
<evidence type="ECO:0000313" key="13">
    <source>
        <dbReference type="EMBL" id="KAF2484032.1"/>
    </source>
</evidence>
<dbReference type="InterPro" id="IPR014746">
    <property type="entry name" value="Gln_synth/guanido_kin_cat_dom"/>
</dbReference>
<dbReference type="Proteomes" id="UP000799767">
    <property type="component" value="Unassembled WGS sequence"/>
</dbReference>
<evidence type="ECO:0000256" key="6">
    <source>
        <dbReference type="ARBA" id="ARBA00022684"/>
    </source>
</evidence>
<comment type="similarity">
    <text evidence="2 11">Belongs to the glutamate--cysteine ligase type 3 family.</text>
</comment>
<keyword evidence="7 11" id="KW-0547">Nucleotide-binding</keyword>
<dbReference type="Pfam" id="PF03074">
    <property type="entry name" value="GCS"/>
    <property type="match status" value="1"/>
</dbReference>
<organism evidence="13 14">
    <name type="scientific">Neohortaea acidophila</name>
    <dbReference type="NCBI Taxonomy" id="245834"/>
    <lineage>
        <taxon>Eukaryota</taxon>
        <taxon>Fungi</taxon>
        <taxon>Dikarya</taxon>
        <taxon>Ascomycota</taxon>
        <taxon>Pezizomycotina</taxon>
        <taxon>Dothideomycetes</taxon>
        <taxon>Dothideomycetidae</taxon>
        <taxon>Mycosphaerellales</taxon>
        <taxon>Teratosphaeriaceae</taxon>
        <taxon>Neohortaea</taxon>
    </lineage>
</organism>
<dbReference type="GO" id="GO:0017109">
    <property type="term" value="C:glutamate-cysteine ligase complex"/>
    <property type="evidence" value="ECO:0007669"/>
    <property type="project" value="TreeGrafter"/>
</dbReference>
<keyword evidence="6 11" id="KW-0317">Glutathione biosynthesis</keyword>
<dbReference type="RefSeq" id="XP_033590602.1">
    <property type="nucleotide sequence ID" value="XM_033733201.1"/>
</dbReference>
<dbReference type="UniPathway" id="UPA00142">
    <property type="reaction ID" value="UER00209"/>
</dbReference>
<comment type="pathway">
    <text evidence="1 11">Sulfur metabolism; glutathione biosynthesis; glutathione from L-cysteine and L-glutamate: step 1/2.</text>
</comment>
<dbReference type="GO" id="GO:0005524">
    <property type="term" value="F:ATP binding"/>
    <property type="evidence" value="ECO:0007669"/>
    <property type="project" value="UniProtKB-UniRule"/>
</dbReference>
<gene>
    <name evidence="13" type="ORF">BDY17DRAFT_294818</name>
</gene>
<keyword evidence="5 11" id="KW-0436">Ligase</keyword>
<evidence type="ECO:0000313" key="14">
    <source>
        <dbReference type="Proteomes" id="UP000799767"/>
    </source>
</evidence>
<dbReference type="EMBL" id="MU001634">
    <property type="protein sequence ID" value="KAF2484032.1"/>
    <property type="molecule type" value="Genomic_DNA"/>
</dbReference>
<evidence type="ECO:0000256" key="10">
    <source>
        <dbReference type="ARBA" id="ARBA00032122"/>
    </source>
</evidence>
<accession>A0A6A6PVJ2</accession>
<name>A0A6A6PVJ2_9PEZI</name>
<keyword evidence="14" id="KW-1185">Reference proteome</keyword>
<sequence length="665" mass="75965">MGLLAIGTPLDWPSAKKVASHVREWGIEQLLAIWRRAKGKERDALLWGDEIEYIVVALDDQQRLVKLSLRQADILHALAEDEELIKQGGGVPDLNGEKAPTNKKRAPTFHPEFGRFMLEATPGQPWGIDFKDLLDVEQDMKWRRKIAKEHMEANEYPITLTTFPLLGDRKSLVPYYPPHGERLRSQFVPDEIANPHIRFPTLAANIRSRRGRKVELNVPVFHDTKTPWPFKDPTVDYDLHEFPEDADVRNGAAKDNCVYMDAMAFGMGSCCLQITFQAKNIDEGRKMYDQLSPLGPILLALTAATPIYKGFLVDTDVRWNQVSGAVDCRTREELGEVPLKHDRWRIPKSRYASNSTYISQDSRLRPEYLDPDLVVDEDLKAKLVEGGMDDLLATHFAHLFIRDPLVVFEEDLKELDLTKTDHFENLQSTNWQHMRFKPPPPGNDTGWRVEVRPMEIQITDFENAAFSIFVVLITRAILSFNLNFYIPIPRTTENMETAHKRDAVLNEKFYFRRNPVMRPSASPQSGRNTPEPRHDRPSRPGTPLGPVEDEYELMTVDEIINGKAGGFPGLIPLVESYLDSLNVDVETRCELAQYLALIKGRANGRLWTAAKWIRHFVREHKDYKMDSVVSDGLAYDLVKAAERITNQEGRDGFAKEMLGDVRDES</sequence>
<evidence type="ECO:0000256" key="12">
    <source>
        <dbReference type="SAM" id="MobiDB-lite"/>
    </source>
</evidence>
<evidence type="ECO:0000256" key="4">
    <source>
        <dbReference type="ARBA" id="ARBA00014618"/>
    </source>
</evidence>